<proteinExistence type="predicted"/>
<evidence type="ECO:0000313" key="1">
    <source>
        <dbReference type="EMBL" id="GAA0925452.1"/>
    </source>
</evidence>
<sequence length="230" mass="26660">MWPGDRRVRIAVQRVRLDGREYRVVRPARPLKNASLRYIDDWFDFTVDRVEGRQMGAFWLLAARSRHSIVYLPTRTAPCPPGLEDDGVPVDLVLSHHSLQLRPARWKAIRQRIDHGNASRELRTARLPADDVLTEEDIDFDVLYHAENRDRLGKRVHGETLFMTGSSTVFREQARHFFEVAKTGPAVAARSYATYPVACRYHYCVGFDYSVREPDGQQIVHVEYLPSWTR</sequence>
<protein>
    <submittedName>
        <fullName evidence="1">Uncharacterized protein</fullName>
    </submittedName>
</protein>
<comment type="caution">
    <text evidence="1">The sequence shown here is derived from an EMBL/GenBank/DDBJ whole genome shotgun (WGS) entry which is preliminary data.</text>
</comment>
<dbReference type="Proteomes" id="UP001501578">
    <property type="component" value="Unassembled WGS sequence"/>
</dbReference>
<keyword evidence="2" id="KW-1185">Reference proteome</keyword>
<accession>A0ABP3ZRP6</accession>
<gene>
    <name evidence="1" type="ORF">GCM10009560_26930</name>
</gene>
<reference evidence="2" key="1">
    <citation type="journal article" date="2019" name="Int. J. Syst. Evol. Microbiol.">
        <title>The Global Catalogue of Microorganisms (GCM) 10K type strain sequencing project: providing services to taxonomists for standard genome sequencing and annotation.</title>
        <authorList>
            <consortium name="The Broad Institute Genomics Platform"/>
            <consortium name="The Broad Institute Genome Sequencing Center for Infectious Disease"/>
            <person name="Wu L."/>
            <person name="Ma J."/>
        </authorList>
    </citation>
    <scope>NUCLEOTIDE SEQUENCE [LARGE SCALE GENOMIC DNA]</scope>
    <source>
        <strain evidence="2">JCM 11136</strain>
    </source>
</reference>
<organism evidence="1 2">
    <name type="scientific">Nonomuraea longicatena</name>
    <dbReference type="NCBI Taxonomy" id="83682"/>
    <lineage>
        <taxon>Bacteria</taxon>
        <taxon>Bacillati</taxon>
        <taxon>Actinomycetota</taxon>
        <taxon>Actinomycetes</taxon>
        <taxon>Streptosporangiales</taxon>
        <taxon>Streptosporangiaceae</taxon>
        <taxon>Nonomuraea</taxon>
    </lineage>
</organism>
<name>A0ABP3ZRP6_9ACTN</name>
<dbReference type="EMBL" id="BAAAHQ010000011">
    <property type="protein sequence ID" value="GAA0925452.1"/>
    <property type="molecule type" value="Genomic_DNA"/>
</dbReference>
<evidence type="ECO:0000313" key="2">
    <source>
        <dbReference type="Proteomes" id="UP001501578"/>
    </source>
</evidence>